<dbReference type="PANTHER" id="PTHR32552">
    <property type="entry name" value="FERRICHROME IRON RECEPTOR-RELATED"/>
    <property type="match status" value="1"/>
</dbReference>
<evidence type="ECO:0000256" key="2">
    <source>
        <dbReference type="ARBA" id="ARBA00022448"/>
    </source>
</evidence>
<comment type="similarity">
    <text evidence="12 14">Belongs to the TonB-dependent receptor family.</text>
</comment>
<keyword evidence="7" id="KW-0408">Iron</keyword>
<keyword evidence="6 15" id="KW-0732">Signal</keyword>
<sequence>MRKFQLGSVAMAAALTAQTATAQTAPGEAAPAVPAAATAAQSDGLSDIVVTANRKSRAETLQSVAVSVSAFSGAQLEAQHAVTLSDVGRLTPGARLESNGTFPAAANFYVRGVGINTTNPSDDPTVGVFVDGMYLGVNIGALTDLFDVESVEILRGPQGTLFGRNVTGGAVLVRSKRPTGEFAVRGEAQFGSFKEADGRISIEGPLIQDTLNAKLAVMYNSHDGYFSNAASPSDRIGKSNALIVKPILEWKPSSTFTATLIAELGNEIDRGTPTKNLLIKPSANLTPAVPTGDFDLTENLYSRTRTEWRQVIGEGVLDVGTGKITATASYRTLKVDDQTEIDGTTAPLFQFNSPTGLRQHQVTGELLYAGQIGDAIDLTFGGNIFSQHMEYQENRTTASNANIATGGSSSAGRGIEDHTAGGIFAQADWRFAQNLTLTLGGRYTIEHKHAQVANFGQCSLTFSTCNYGTDDGHTWRDFTPKAGVKWQPTKDLTIYGSYTRGFRSGGYNLRNSVGLAGPYDPENVDAYEIGIKSQLFDRHVRANVSLYRNDFTNLQRQVLTPQAQQRVINAASARIQGVEGELTIVPVRGLSLGGTLAYTDAKYNSYNGLDLTGDGIPDPVLAAQLKLTRVPKWTYSLTGSYETAVGSAGTASLNVAYDHTDSRALNETNTYFLSGYGLLNASIGFTTADKKYKLSIFAKNLTNTLYATTGVDIGTFRSVYIGAPRTYGVTAGFSF</sequence>
<dbReference type="RefSeq" id="WP_343887129.1">
    <property type="nucleotide sequence ID" value="NZ_BAAAEH010000002.1"/>
</dbReference>
<evidence type="ECO:0000256" key="14">
    <source>
        <dbReference type="RuleBase" id="RU003357"/>
    </source>
</evidence>
<keyword evidence="2 12" id="KW-0813">Transport</keyword>
<dbReference type="Pfam" id="PF00593">
    <property type="entry name" value="TonB_dep_Rec_b-barrel"/>
    <property type="match status" value="1"/>
</dbReference>
<dbReference type="Proteomes" id="UP001419910">
    <property type="component" value="Unassembled WGS sequence"/>
</dbReference>
<dbReference type="CDD" id="cd01347">
    <property type="entry name" value="ligand_gated_channel"/>
    <property type="match status" value="1"/>
</dbReference>
<evidence type="ECO:0000256" key="10">
    <source>
        <dbReference type="ARBA" id="ARBA00023136"/>
    </source>
</evidence>
<dbReference type="InterPro" id="IPR036942">
    <property type="entry name" value="Beta-barrel_TonB_sf"/>
</dbReference>
<evidence type="ECO:0000256" key="1">
    <source>
        <dbReference type="ARBA" id="ARBA00004571"/>
    </source>
</evidence>
<keyword evidence="5 12" id="KW-0812">Transmembrane</keyword>
<evidence type="ECO:0000256" key="7">
    <source>
        <dbReference type="ARBA" id="ARBA00023004"/>
    </source>
</evidence>
<reference evidence="18 19" key="1">
    <citation type="submission" date="2024-05" db="EMBL/GenBank/DDBJ databases">
        <authorList>
            <person name="Liu Q."/>
            <person name="Xin Y.-H."/>
        </authorList>
    </citation>
    <scope>NUCLEOTIDE SEQUENCE [LARGE SCALE GENOMIC DNA]</scope>
    <source>
        <strain evidence="18 19">CGMCC 1.10181</strain>
    </source>
</reference>
<evidence type="ECO:0000256" key="6">
    <source>
        <dbReference type="ARBA" id="ARBA00022729"/>
    </source>
</evidence>
<dbReference type="PANTHER" id="PTHR32552:SF81">
    <property type="entry name" value="TONB-DEPENDENT OUTER MEMBRANE RECEPTOR"/>
    <property type="match status" value="1"/>
</dbReference>
<dbReference type="InterPro" id="IPR039426">
    <property type="entry name" value="TonB-dep_rcpt-like"/>
</dbReference>
<feature type="signal peptide" evidence="15">
    <location>
        <begin position="1"/>
        <end position="22"/>
    </location>
</feature>
<evidence type="ECO:0000256" key="8">
    <source>
        <dbReference type="ARBA" id="ARBA00023065"/>
    </source>
</evidence>
<evidence type="ECO:0000313" key="18">
    <source>
        <dbReference type="EMBL" id="MEN2789572.1"/>
    </source>
</evidence>
<keyword evidence="8" id="KW-0406">Ion transport</keyword>
<dbReference type="Pfam" id="PF07715">
    <property type="entry name" value="Plug"/>
    <property type="match status" value="1"/>
</dbReference>
<dbReference type="InterPro" id="IPR012910">
    <property type="entry name" value="Plug_dom"/>
</dbReference>
<evidence type="ECO:0000259" key="17">
    <source>
        <dbReference type="Pfam" id="PF07715"/>
    </source>
</evidence>
<dbReference type="PROSITE" id="PS52016">
    <property type="entry name" value="TONB_DEPENDENT_REC_3"/>
    <property type="match status" value="1"/>
</dbReference>
<organism evidence="18 19">
    <name type="scientific">Sphingomonas oligophenolica</name>
    <dbReference type="NCBI Taxonomy" id="301154"/>
    <lineage>
        <taxon>Bacteria</taxon>
        <taxon>Pseudomonadati</taxon>
        <taxon>Pseudomonadota</taxon>
        <taxon>Alphaproteobacteria</taxon>
        <taxon>Sphingomonadales</taxon>
        <taxon>Sphingomonadaceae</taxon>
        <taxon>Sphingomonas</taxon>
    </lineage>
</organism>
<dbReference type="Gene3D" id="2.40.170.20">
    <property type="entry name" value="TonB-dependent receptor, beta-barrel domain"/>
    <property type="match status" value="1"/>
</dbReference>
<evidence type="ECO:0000259" key="16">
    <source>
        <dbReference type="Pfam" id="PF00593"/>
    </source>
</evidence>
<feature type="short sequence motif" description="TonB C-terminal box" evidence="13">
    <location>
        <begin position="718"/>
        <end position="735"/>
    </location>
</feature>
<evidence type="ECO:0000256" key="11">
    <source>
        <dbReference type="ARBA" id="ARBA00023237"/>
    </source>
</evidence>
<dbReference type="InterPro" id="IPR000531">
    <property type="entry name" value="Beta-barrel_TonB"/>
</dbReference>
<evidence type="ECO:0000256" key="4">
    <source>
        <dbReference type="ARBA" id="ARBA00022496"/>
    </source>
</evidence>
<proteinExistence type="inferred from homology"/>
<feature type="chain" id="PRO_5045925882" evidence="15">
    <location>
        <begin position="23"/>
        <end position="735"/>
    </location>
</feature>
<feature type="domain" description="TonB-dependent receptor plug" evidence="17">
    <location>
        <begin position="61"/>
        <end position="170"/>
    </location>
</feature>
<keyword evidence="3 12" id="KW-1134">Transmembrane beta strand</keyword>
<evidence type="ECO:0000256" key="15">
    <source>
        <dbReference type="SAM" id="SignalP"/>
    </source>
</evidence>
<comment type="caution">
    <text evidence="18">The sequence shown here is derived from an EMBL/GenBank/DDBJ whole genome shotgun (WGS) entry which is preliminary data.</text>
</comment>
<evidence type="ECO:0000256" key="12">
    <source>
        <dbReference type="PROSITE-ProRule" id="PRU01360"/>
    </source>
</evidence>
<gene>
    <name evidence="18" type="ORF">ABC974_08045</name>
</gene>
<comment type="subcellular location">
    <subcellularLocation>
        <location evidence="1 12">Cell outer membrane</location>
        <topology evidence="1 12">Multi-pass membrane protein</topology>
    </subcellularLocation>
</comment>
<dbReference type="EMBL" id="JBDIME010000004">
    <property type="protein sequence ID" value="MEN2789572.1"/>
    <property type="molecule type" value="Genomic_DNA"/>
</dbReference>
<keyword evidence="19" id="KW-1185">Reference proteome</keyword>
<keyword evidence="4" id="KW-0410">Iron transport</keyword>
<keyword evidence="11 12" id="KW-0998">Cell outer membrane</keyword>
<keyword evidence="9 14" id="KW-0798">TonB box</keyword>
<evidence type="ECO:0000256" key="13">
    <source>
        <dbReference type="PROSITE-ProRule" id="PRU10144"/>
    </source>
</evidence>
<evidence type="ECO:0000256" key="5">
    <source>
        <dbReference type="ARBA" id="ARBA00022692"/>
    </source>
</evidence>
<dbReference type="SUPFAM" id="SSF56935">
    <property type="entry name" value="Porins"/>
    <property type="match status" value="1"/>
</dbReference>
<dbReference type="InterPro" id="IPR010917">
    <property type="entry name" value="TonB_rcpt_CS"/>
</dbReference>
<evidence type="ECO:0000313" key="19">
    <source>
        <dbReference type="Proteomes" id="UP001419910"/>
    </source>
</evidence>
<feature type="domain" description="TonB-dependent receptor-like beta-barrel" evidence="16">
    <location>
        <begin position="316"/>
        <end position="701"/>
    </location>
</feature>
<protein>
    <submittedName>
        <fullName evidence="18">TonB-dependent receptor</fullName>
    </submittedName>
</protein>
<dbReference type="PROSITE" id="PS01156">
    <property type="entry name" value="TONB_DEPENDENT_REC_2"/>
    <property type="match status" value="1"/>
</dbReference>
<evidence type="ECO:0000256" key="3">
    <source>
        <dbReference type="ARBA" id="ARBA00022452"/>
    </source>
</evidence>
<evidence type="ECO:0000256" key="9">
    <source>
        <dbReference type="ARBA" id="ARBA00023077"/>
    </source>
</evidence>
<keyword evidence="18" id="KW-0675">Receptor</keyword>
<accession>A0ABU9Y1D4</accession>
<keyword evidence="10 12" id="KW-0472">Membrane</keyword>
<name>A0ABU9Y1D4_9SPHN</name>